<dbReference type="InterPro" id="IPR022742">
    <property type="entry name" value="Hydrolase_4"/>
</dbReference>
<dbReference type="KEGG" id="cee:CENDO_07055"/>
<protein>
    <submittedName>
        <fullName evidence="2">Alpha/beta hydrolase family protein</fullName>
    </submittedName>
</protein>
<proteinExistence type="predicted"/>
<keyword evidence="3" id="KW-1185">Reference proteome</keyword>
<dbReference type="SUPFAM" id="SSF53474">
    <property type="entry name" value="alpha/beta-Hydrolases"/>
    <property type="match status" value="1"/>
</dbReference>
<dbReference type="Proteomes" id="UP000296352">
    <property type="component" value="Chromosome"/>
</dbReference>
<dbReference type="InterPro" id="IPR029058">
    <property type="entry name" value="AB_hydrolase_fold"/>
</dbReference>
<keyword evidence="2" id="KW-0378">Hydrolase</keyword>
<sequence length="339" mass="37902">MTNAGLTSLEQQTWKPDILGEGFEALTLPLGPDPDGESDVYATLVRYTPTRAESPQTEFSKPAVLWVHGATDYFFQKETAYRLSEAGYAFYALDLRKCGRSRAEGQTWHYASDLSVYHQELTLALDVICQNHERLVPIGHSTAGCTIPHWMDELRRTDSDRHAHFAGLILDSPWLDVQGVPSTVAAAVKPLLRLASKIDPMIPFPGGGLKTFGQSLHESEYGEHDYDLELKPLGGHPKYVGWVDAVFRNQELVHAGKINVGVPVLTLCSTKSLLGKEFSEESLRTDVILDVNHMKKWAPKLSNNVVIHPLQDAIHEVYLSKKPVRDEAFRITCDWLDTL</sequence>
<dbReference type="AlphaFoldDB" id="A0A4P7QG49"/>
<dbReference type="OrthoDB" id="9801217at2"/>
<reference evidence="2 3" key="1">
    <citation type="submission" date="2019-04" db="EMBL/GenBank/DDBJ databases">
        <title>Corynebacterium endometrii sp. nov., isolated from the uterus of a cow with endometritis.</title>
        <authorList>
            <person name="Ballas P."/>
            <person name="Ruckert C."/>
            <person name="Wagener K."/>
            <person name="Drillich M."/>
            <person name="Kaempfer P."/>
            <person name="Busse H.-J."/>
            <person name="Ehling-Schulz M."/>
        </authorList>
    </citation>
    <scope>NUCLEOTIDE SEQUENCE [LARGE SCALE GENOMIC DNA]</scope>
    <source>
        <strain evidence="2 3">LMM-1653</strain>
    </source>
</reference>
<dbReference type="Gene3D" id="3.40.50.1820">
    <property type="entry name" value="alpha/beta hydrolase"/>
    <property type="match status" value="1"/>
</dbReference>
<feature type="domain" description="Serine aminopeptidase S33" evidence="1">
    <location>
        <begin position="61"/>
        <end position="206"/>
    </location>
</feature>
<evidence type="ECO:0000313" key="2">
    <source>
        <dbReference type="EMBL" id="QCB28685.1"/>
    </source>
</evidence>
<dbReference type="RefSeq" id="WP_136141391.1">
    <property type="nucleotide sequence ID" value="NZ_CP039247.1"/>
</dbReference>
<accession>A0A4P7QG49</accession>
<dbReference type="GO" id="GO:0016787">
    <property type="term" value="F:hydrolase activity"/>
    <property type="evidence" value="ECO:0007669"/>
    <property type="project" value="UniProtKB-KW"/>
</dbReference>
<organism evidence="2 3">
    <name type="scientific">Corynebacterium endometrii</name>
    <dbReference type="NCBI Taxonomy" id="2488819"/>
    <lineage>
        <taxon>Bacteria</taxon>
        <taxon>Bacillati</taxon>
        <taxon>Actinomycetota</taxon>
        <taxon>Actinomycetes</taxon>
        <taxon>Mycobacteriales</taxon>
        <taxon>Corynebacteriaceae</taxon>
        <taxon>Corynebacterium</taxon>
    </lineage>
</organism>
<name>A0A4P7QG49_9CORY</name>
<dbReference type="PANTHER" id="PTHR11614">
    <property type="entry name" value="PHOSPHOLIPASE-RELATED"/>
    <property type="match status" value="1"/>
</dbReference>
<dbReference type="EMBL" id="CP039247">
    <property type="protein sequence ID" value="QCB28685.1"/>
    <property type="molecule type" value="Genomic_DNA"/>
</dbReference>
<dbReference type="InterPro" id="IPR051044">
    <property type="entry name" value="MAG_DAG_Lipase"/>
</dbReference>
<dbReference type="Pfam" id="PF12146">
    <property type="entry name" value="Hydrolase_4"/>
    <property type="match status" value="1"/>
</dbReference>
<gene>
    <name evidence="2" type="ORF">CENDO_07055</name>
</gene>
<evidence type="ECO:0000259" key="1">
    <source>
        <dbReference type="Pfam" id="PF12146"/>
    </source>
</evidence>
<evidence type="ECO:0000313" key="3">
    <source>
        <dbReference type="Proteomes" id="UP000296352"/>
    </source>
</evidence>